<dbReference type="PROSITE" id="PS00086">
    <property type="entry name" value="CYTOCHROME_P450"/>
    <property type="match status" value="1"/>
</dbReference>
<feature type="binding site" description="axial binding residue" evidence="7">
    <location>
        <position position="453"/>
    </location>
    <ligand>
        <name>heme</name>
        <dbReference type="ChEBI" id="CHEBI:30413"/>
    </ligand>
    <ligandPart>
        <name>Fe</name>
        <dbReference type="ChEBI" id="CHEBI:18248"/>
    </ligandPart>
</feature>
<evidence type="ECO:0000256" key="2">
    <source>
        <dbReference type="ARBA" id="ARBA00022617"/>
    </source>
</evidence>
<dbReference type="Proteomes" id="UP000305948">
    <property type="component" value="Unassembled WGS sequence"/>
</dbReference>
<dbReference type="Pfam" id="PF00067">
    <property type="entry name" value="p450"/>
    <property type="match status" value="1"/>
</dbReference>
<dbReference type="STRING" id="5364.A0A5C3MJR9"/>
<keyword evidence="3 7" id="KW-0479">Metal-binding</keyword>
<evidence type="ECO:0000256" key="3">
    <source>
        <dbReference type="ARBA" id="ARBA00022723"/>
    </source>
</evidence>
<gene>
    <name evidence="9" type="ORF">OE88DRAFT_1669152</name>
</gene>
<evidence type="ECO:0000256" key="4">
    <source>
        <dbReference type="ARBA" id="ARBA00023002"/>
    </source>
</evidence>
<evidence type="ECO:0000256" key="5">
    <source>
        <dbReference type="ARBA" id="ARBA00023004"/>
    </source>
</evidence>
<evidence type="ECO:0000256" key="7">
    <source>
        <dbReference type="PIRSR" id="PIRSR602401-1"/>
    </source>
</evidence>
<evidence type="ECO:0000313" key="9">
    <source>
        <dbReference type="EMBL" id="TFK45544.1"/>
    </source>
</evidence>
<evidence type="ECO:0000313" key="10">
    <source>
        <dbReference type="Proteomes" id="UP000305948"/>
    </source>
</evidence>
<dbReference type="PRINTS" id="PR00463">
    <property type="entry name" value="EP450I"/>
</dbReference>
<dbReference type="GO" id="GO:0016705">
    <property type="term" value="F:oxidoreductase activity, acting on paired donors, with incorporation or reduction of molecular oxygen"/>
    <property type="evidence" value="ECO:0007669"/>
    <property type="project" value="InterPro"/>
</dbReference>
<dbReference type="EMBL" id="ML213541">
    <property type="protein sequence ID" value="TFK45544.1"/>
    <property type="molecule type" value="Genomic_DNA"/>
</dbReference>
<dbReference type="GO" id="GO:0020037">
    <property type="term" value="F:heme binding"/>
    <property type="evidence" value="ECO:0007669"/>
    <property type="project" value="InterPro"/>
</dbReference>
<organism evidence="9 10">
    <name type="scientific">Heliocybe sulcata</name>
    <dbReference type="NCBI Taxonomy" id="5364"/>
    <lineage>
        <taxon>Eukaryota</taxon>
        <taxon>Fungi</taxon>
        <taxon>Dikarya</taxon>
        <taxon>Basidiomycota</taxon>
        <taxon>Agaricomycotina</taxon>
        <taxon>Agaricomycetes</taxon>
        <taxon>Gloeophyllales</taxon>
        <taxon>Gloeophyllaceae</taxon>
        <taxon>Heliocybe</taxon>
    </lineage>
</organism>
<dbReference type="AlphaFoldDB" id="A0A5C3MJR9"/>
<dbReference type="PANTHER" id="PTHR24291:SF50">
    <property type="entry name" value="BIFUNCTIONAL ALBAFLAVENONE MONOOXYGENASE_TERPENE SYNTHASE"/>
    <property type="match status" value="1"/>
</dbReference>
<reference evidence="9 10" key="1">
    <citation type="journal article" date="2019" name="Nat. Ecol. Evol.">
        <title>Megaphylogeny resolves global patterns of mushroom evolution.</title>
        <authorList>
            <person name="Varga T."/>
            <person name="Krizsan K."/>
            <person name="Foldi C."/>
            <person name="Dima B."/>
            <person name="Sanchez-Garcia M."/>
            <person name="Sanchez-Ramirez S."/>
            <person name="Szollosi G.J."/>
            <person name="Szarkandi J.G."/>
            <person name="Papp V."/>
            <person name="Albert L."/>
            <person name="Andreopoulos W."/>
            <person name="Angelini C."/>
            <person name="Antonin V."/>
            <person name="Barry K.W."/>
            <person name="Bougher N.L."/>
            <person name="Buchanan P."/>
            <person name="Buyck B."/>
            <person name="Bense V."/>
            <person name="Catcheside P."/>
            <person name="Chovatia M."/>
            <person name="Cooper J."/>
            <person name="Damon W."/>
            <person name="Desjardin D."/>
            <person name="Finy P."/>
            <person name="Geml J."/>
            <person name="Haridas S."/>
            <person name="Hughes K."/>
            <person name="Justo A."/>
            <person name="Karasinski D."/>
            <person name="Kautmanova I."/>
            <person name="Kiss B."/>
            <person name="Kocsube S."/>
            <person name="Kotiranta H."/>
            <person name="LaButti K.M."/>
            <person name="Lechner B.E."/>
            <person name="Liimatainen K."/>
            <person name="Lipzen A."/>
            <person name="Lukacs Z."/>
            <person name="Mihaltcheva S."/>
            <person name="Morgado L.N."/>
            <person name="Niskanen T."/>
            <person name="Noordeloos M.E."/>
            <person name="Ohm R.A."/>
            <person name="Ortiz-Santana B."/>
            <person name="Ovrebo C."/>
            <person name="Racz N."/>
            <person name="Riley R."/>
            <person name="Savchenko A."/>
            <person name="Shiryaev A."/>
            <person name="Soop K."/>
            <person name="Spirin V."/>
            <person name="Szebenyi C."/>
            <person name="Tomsovsky M."/>
            <person name="Tulloss R.E."/>
            <person name="Uehling J."/>
            <person name="Grigoriev I.V."/>
            <person name="Vagvolgyi C."/>
            <person name="Papp T."/>
            <person name="Martin F.M."/>
            <person name="Miettinen O."/>
            <person name="Hibbett D.S."/>
            <person name="Nagy L.G."/>
        </authorList>
    </citation>
    <scope>NUCLEOTIDE SEQUENCE [LARGE SCALE GENOMIC DNA]</scope>
    <source>
        <strain evidence="9 10">OMC1185</strain>
    </source>
</reference>
<dbReference type="InterPro" id="IPR002401">
    <property type="entry name" value="Cyt_P450_E_grp-I"/>
</dbReference>
<keyword evidence="10" id="KW-1185">Reference proteome</keyword>
<comment type="cofactor">
    <cofactor evidence="7">
        <name>heme</name>
        <dbReference type="ChEBI" id="CHEBI:30413"/>
    </cofactor>
</comment>
<dbReference type="InterPro" id="IPR017972">
    <property type="entry name" value="Cyt_P450_CS"/>
</dbReference>
<dbReference type="GO" id="GO:0004497">
    <property type="term" value="F:monooxygenase activity"/>
    <property type="evidence" value="ECO:0007669"/>
    <property type="project" value="UniProtKB-KW"/>
</dbReference>
<accession>A0A5C3MJR9</accession>
<evidence type="ECO:0000256" key="1">
    <source>
        <dbReference type="ARBA" id="ARBA00010617"/>
    </source>
</evidence>
<dbReference type="PRINTS" id="PR00385">
    <property type="entry name" value="P450"/>
</dbReference>
<keyword evidence="4 8" id="KW-0560">Oxidoreductase</keyword>
<keyword evidence="5 7" id="KW-0408">Iron</keyword>
<protein>
    <submittedName>
        <fullName evidence="9">Cytochrome P450</fullName>
    </submittedName>
</protein>
<dbReference type="GO" id="GO:0005506">
    <property type="term" value="F:iron ion binding"/>
    <property type="evidence" value="ECO:0007669"/>
    <property type="project" value="InterPro"/>
</dbReference>
<dbReference type="InterPro" id="IPR001128">
    <property type="entry name" value="Cyt_P450"/>
</dbReference>
<dbReference type="OrthoDB" id="1470350at2759"/>
<dbReference type="PANTHER" id="PTHR24291">
    <property type="entry name" value="CYTOCHROME P450 FAMILY 4"/>
    <property type="match status" value="1"/>
</dbReference>
<name>A0A5C3MJR9_9AGAM</name>
<dbReference type="InterPro" id="IPR050196">
    <property type="entry name" value="Cytochrome_P450_Monoox"/>
</dbReference>
<evidence type="ECO:0000256" key="8">
    <source>
        <dbReference type="RuleBase" id="RU000461"/>
    </source>
</evidence>
<dbReference type="InterPro" id="IPR036396">
    <property type="entry name" value="Cyt_P450_sf"/>
</dbReference>
<keyword evidence="2 7" id="KW-0349">Heme</keyword>
<dbReference type="SUPFAM" id="SSF48264">
    <property type="entry name" value="Cytochrome P450"/>
    <property type="match status" value="1"/>
</dbReference>
<dbReference type="Gene3D" id="1.10.630.10">
    <property type="entry name" value="Cytochrome P450"/>
    <property type="match status" value="1"/>
</dbReference>
<proteinExistence type="inferred from homology"/>
<evidence type="ECO:0000256" key="6">
    <source>
        <dbReference type="ARBA" id="ARBA00023033"/>
    </source>
</evidence>
<keyword evidence="6 8" id="KW-0503">Monooxygenase</keyword>
<comment type="similarity">
    <text evidence="1 8">Belongs to the cytochrome P450 family.</text>
</comment>
<sequence length="518" mass="57554">MWVSVVVACLVALSTVVIGRYLSALKSVSYLPGLKSVFVPLSPLGSLLPTTWWNPGVDWHWKWRSDVYRRYKSQTISCISLTGGQPIIYTSSMHVAKQILNGRAGVYKAPEATAVISTLWGDNIVSSEHDIYKRHRRIVGPAFTRSAYALVAEEAGKLYSEMMETEAWAAHNGGDIPSIDHYTSKFALGIISRCAFGLPFPWSSTPTNGNESSFHHEISTVCEASVLRLAAPKWLWYLPFKKLRHIDKAFHGVSSFMTSFISSKKDELGTHVEGEKFQTQDLLTRLVAASEAEGKNGLMDRELFGNVFIFMFAGHETTANALAATLGLLALYQEEQDKVVDHICQVLGPDRQPTLHDFEALDKVLACFAEAGRMYAPGPIATRDATETVSLSMPEEEGGGQLIVSPGVRLVVDFVGLHYNPRLFPDPTRYDPSRWHGVRESDLTFFGLGPRACLGRKFALVEAVCFLALFLRDWKVDPLLLEGETSEAWRKRCLEAGFVGLGFGVHDVPLRVTRRKKL</sequence>